<dbReference type="PROSITE" id="PS51293">
    <property type="entry name" value="SANT"/>
    <property type="match status" value="1"/>
</dbReference>
<dbReference type="Gramene" id="OE9A089274T1">
    <property type="protein sequence ID" value="OE9A089274C1"/>
    <property type="gene ID" value="OE9A089274"/>
</dbReference>
<dbReference type="EMBL" id="CACTIH010003896">
    <property type="protein sequence ID" value="CAA2986976.1"/>
    <property type="molecule type" value="Genomic_DNA"/>
</dbReference>
<dbReference type="Proteomes" id="UP000594638">
    <property type="component" value="Unassembled WGS sequence"/>
</dbReference>
<dbReference type="GO" id="GO:0005634">
    <property type="term" value="C:nucleus"/>
    <property type="evidence" value="ECO:0007669"/>
    <property type="project" value="UniProtKB-SubCell"/>
</dbReference>
<dbReference type="GO" id="GO:0006355">
    <property type="term" value="P:regulation of DNA-templated transcription"/>
    <property type="evidence" value="ECO:0007669"/>
    <property type="project" value="UniProtKB-ARBA"/>
</dbReference>
<dbReference type="PANTHER" id="PTHR44191">
    <property type="entry name" value="TRANSCRIPTION FACTOR KUA1"/>
    <property type="match status" value="1"/>
</dbReference>
<evidence type="ECO:0000256" key="3">
    <source>
        <dbReference type="ARBA" id="ARBA00023125"/>
    </source>
</evidence>
<comment type="caution">
    <text evidence="9">The sequence shown here is derived from an EMBL/GenBank/DDBJ whole genome shotgun (WGS) entry which is preliminary data.</text>
</comment>
<organism evidence="9 10">
    <name type="scientific">Olea europaea subsp. europaea</name>
    <dbReference type="NCBI Taxonomy" id="158383"/>
    <lineage>
        <taxon>Eukaryota</taxon>
        <taxon>Viridiplantae</taxon>
        <taxon>Streptophyta</taxon>
        <taxon>Embryophyta</taxon>
        <taxon>Tracheophyta</taxon>
        <taxon>Spermatophyta</taxon>
        <taxon>Magnoliopsida</taxon>
        <taxon>eudicotyledons</taxon>
        <taxon>Gunneridae</taxon>
        <taxon>Pentapetalae</taxon>
        <taxon>asterids</taxon>
        <taxon>lamiids</taxon>
        <taxon>Lamiales</taxon>
        <taxon>Oleaceae</taxon>
        <taxon>Oleeae</taxon>
        <taxon>Olea</taxon>
    </lineage>
</organism>
<comment type="subcellular location">
    <subcellularLocation>
        <location evidence="1">Nucleus</location>
    </subcellularLocation>
</comment>
<keyword evidence="10" id="KW-1185">Reference proteome</keyword>
<keyword evidence="5" id="KW-0539">Nucleus</keyword>
<dbReference type="SMART" id="SM00717">
    <property type="entry name" value="SANT"/>
    <property type="match status" value="1"/>
</dbReference>
<gene>
    <name evidence="9" type="ORF">OLEA9_A089274</name>
</gene>
<name>A0A8S0S6W9_OLEEU</name>
<dbReference type="GO" id="GO:0009739">
    <property type="term" value="P:response to gibberellin"/>
    <property type="evidence" value="ECO:0007669"/>
    <property type="project" value="TreeGrafter"/>
</dbReference>
<evidence type="ECO:0000259" key="7">
    <source>
        <dbReference type="PROSITE" id="PS51293"/>
    </source>
</evidence>
<dbReference type="SUPFAM" id="SSF46689">
    <property type="entry name" value="Homeodomain-like"/>
    <property type="match status" value="1"/>
</dbReference>
<dbReference type="InterPro" id="IPR006447">
    <property type="entry name" value="Myb_dom_plants"/>
</dbReference>
<reference evidence="9 10" key="1">
    <citation type="submission" date="2019-12" db="EMBL/GenBank/DDBJ databases">
        <authorList>
            <person name="Alioto T."/>
            <person name="Alioto T."/>
            <person name="Gomez Garrido J."/>
        </authorList>
    </citation>
    <scope>NUCLEOTIDE SEQUENCE [LARGE SCALE GENOMIC DNA]</scope>
</reference>
<dbReference type="GO" id="GO:0003677">
    <property type="term" value="F:DNA binding"/>
    <property type="evidence" value="ECO:0007669"/>
    <property type="project" value="UniProtKB-KW"/>
</dbReference>
<dbReference type="Gramene" id="OE9A089274T2">
    <property type="protein sequence ID" value="OE9A089274C2"/>
    <property type="gene ID" value="OE9A089274"/>
</dbReference>
<dbReference type="OrthoDB" id="118550at2759"/>
<proteinExistence type="predicted"/>
<dbReference type="NCBIfam" id="TIGR01557">
    <property type="entry name" value="myb_SHAQKYF"/>
    <property type="match status" value="1"/>
</dbReference>
<dbReference type="EMBL" id="CACTIH010003896">
    <property type="protein sequence ID" value="CAA2986975.1"/>
    <property type="molecule type" value="Genomic_DNA"/>
</dbReference>
<dbReference type="FunFam" id="1.10.10.60:FF:000009">
    <property type="entry name" value="transcription factor MYB1R1"/>
    <property type="match status" value="1"/>
</dbReference>
<dbReference type="Pfam" id="PF00249">
    <property type="entry name" value="Myb_DNA-binding"/>
    <property type="match status" value="1"/>
</dbReference>
<dbReference type="InterPro" id="IPR052245">
    <property type="entry name" value="Plant_Stress_Dev_TF"/>
</dbReference>
<protein>
    <submittedName>
        <fullName evidence="9">Transcription factor MYB1R1</fullName>
    </submittedName>
</protein>
<dbReference type="Gene3D" id="1.10.10.60">
    <property type="entry name" value="Homeodomain-like"/>
    <property type="match status" value="1"/>
</dbReference>
<evidence type="ECO:0000259" key="8">
    <source>
        <dbReference type="PROSITE" id="PS51294"/>
    </source>
</evidence>
<dbReference type="GO" id="GO:0009723">
    <property type="term" value="P:response to ethylene"/>
    <property type="evidence" value="ECO:0007669"/>
    <property type="project" value="TreeGrafter"/>
</dbReference>
<accession>A0A8S0S6W9</accession>
<dbReference type="InterPro" id="IPR017930">
    <property type="entry name" value="Myb_dom"/>
</dbReference>
<sequence>MGRKCSCCGKIGHNSRTCNSRNISKNSRRIVKLFGVQLDVSSSDIGFRKSFSLDIISATPASSALFSSSIFADEISDKISKGYLSDGLLGRIRGKKGVSWTEEEHRKFLLGLQKLGKGNWRGISRDFVTTRTPIQVASHAQKYFLRQHNAEEKKHRPSLFDLVRRNGSAVPHESSYDCSPTKKNSNCSHFAVSEKTYRMLTNSGSCNFPIPLNENIELDPSLELTLAVRPQPQLVLSDKSSSCIVA</sequence>
<feature type="domain" description="Myb-like" evidence="6">
    <location>
        <begin position="99"/>
        <end position="144"/>
    </location>
</feature>
<keyword evidence="4" id="KW-0804">Transcription</keyword>
<evidence type="ECO:0000259" key="6">
    <source>
        <dbReference type="PROSITE" id="PS50090"/>
    </source>
</evidence>
<dbReference type="PANTHER" id="PTHR44191:SF62">
    <property type="entry name" value="OS04G0341900 PROTEIN"/>
    <property type="match status" value="1"/>
</dbReference>
<evidence type="ECO:0000313" key="9">
    <source>
        <dbReference type="EMBL" id="CAA2986975.1"/>
    </source>
</evidence>
<feature type="domain" description="SANT" evidence="7">
    <location>
        <begin position="100"/>
        <end position="148"/>
    </location>
</feature>
<keyword evidence="3" id="KW-0238">DNA-binding</keyword>
<evidence type="ECO:0000256" key="1">
    <source>
        <dbReference type="ARBA" id="ARBA00004123"/>
    </source>
</evidence>
<evidence type="ECO:0000256" key="5">
    <source>
        <dbReference type="ARBA" id="ARBA00023242"/>
    </source>
</evidence>
<keyword evidence="2" id="KW-0805">Transcription regulation</keyword>
<evidence type="ECO:0000256" key="2">
    <source>
        <dbReference type="ARBA" id="ARBA00023015"/>
    </source>
</evidence>
<dbReference type="InterPro" id="IPR009057">
    <property type="entry name" value="Homeodomain-like_sf"/>
</dbReference>
<dbReference type="CDD" id="cd00167">
    <property type="entry name" value="SANT"/>
    <property type="match status" value="1"/>
</dbReference>
<dbReference type="PROSITE" id="PS50090">
    <property type="entry name" value="MYB_LIKE"/>
    <property type="match status" value="1"/>
</dbReference>
<dbReference type="PROSITE" id="PS51294">
    <property type="entry name" value="HTH_MYB"/>
    <property type="match status" value="1"/>
</dbReference>
<evidence type="ECO:0000256" key="4">
    <source>
        <dbReference type="ARBA" id="ARBA00023163"/>
    </source>
</evidence>
<dbReference type="InterPro" id="IPR001005">
    <property type="entry name" value="SANT/Myb"/>
</dbReference>
<evidence type="ECO:0000313" key="10">
    <source>
        <dbReference type="Proteomes" id="UP000594638"/>
    </source>
</evidence>
<dbReference type="InterPro" id="IPR017884">
    <property type="entry name" value="SANT_dom"/>
</dbReference>
<dbReference type="AlphaFoldDB" id="A0A8S0S6W9"/>
<feature type="domain" description="HTH myb-type" evidence="8">
    <location>
        <begin position="92"/>
        <end position="148"/>
    </location>
</feature>